<keyword evidence="1 10" id="KW-1003">Cell membrane</keyword>
<feature type="domain" description="Glycosyl transferase family 28 C-terminal" evidence="12">
    <location>
        <begin position="180"/>
        <end position="335"/>
    </location>
</feature>
<dbReference type="GO" id="GO:0008360">
    <property type="term" value="P:regulation of cell shape"/>
    <property type="evidence" value="ECO:0007669"/>
    <property type="project" value="UniProtKB-KW"/>
</dbReference>
<dbReference type="SUPFAM" id="SSF53756">
    <property type="entry name" value="UDP-Glycosyltransferase/glycogen phosphorylase"/>
    <property type="match status" value="1"/>
</dbReference>
<dbReference type="GO" id="GO:0009252">
    <property type="term" value="P:peptidoglycan biosynthetic process"/>
    <property type="evidence" value="ECO:0007669"/>
    <property type="project" value="UniProtKB-UniRule"/>
</dbReference>
<feature type="binding site" evidence="10">
    <location>
        <position position="117"/>
    </location>
    <ligand>
        <name>UDP-N-acetyl-alpha-D-glucosamine</name>
        <dbReference type="ChEBI" id="CHEBI:57705"/>
    </ligand>
</feature>
<dbReference type="InterPro" id="IPR007235">
    <property type="entry name" value="Glyco_trans_28_C"/>
</dbReference>
<dbReference type="PANTHER" id="PTHR21015">
    <property type="entry name" value="UDP-N-ACETYLGLUCOSAMINE--N-ACETYLMURAMYL-(PENTAPEPTIDE) PYROPHOSPHORYL-UNDECAPRENOL N-ACETYLGLUCOSAMINE TRANSFERASE 1"/>
    <property type="match status" value="1"/>
</dbReference>
<evidence type="ECO:0000256" key="2">
    <source>
        <dbReference type="ARBA" id="ARBA00022618"/>
    </source>
</evidence>
<evidence type="ECO:0000259" key="11">
    <source>
        <dbReference type="Pfam" id="PF03033"/>
    </source>
</evidence>
<dbReference type="EC" id="2.4.1.227" evidence="10"/>
<gene>
    <name evidence="10 13" type="primary">murG</name>
    <name evidence="13" type="ORF">NOR51B_1106</name>
</gene>
<keyword evidence="6 10" id="KW-0573">Peptidoglycan synthesis</keyword>
<keyword evidence="2 10" id="KW-0132">Cell division</keyword>
<keyword evidence="4 10" id="KW-0808">Transferase</keyword>
<comment type="function">
    <text evidence="10">Cell wall formation. Catalyzes the transfer of a GlcNAc subunit on undecaprenyl-pyrophosphoryl-MurNAc-pentapeptide (lipid intermediate I) to form undecaprenyl-pyrophosphoryl-MurNAc-(pentapeptide)GlcNAc (lipid intermediate II).</text>
</comment>
<dbReference type="HOGENOM" id="CLU_037404_2_0_6"/>
<feature type="binding site" evidence="10">
    <location>
        <begin position="5"/>
        <end position="7"/>
    </location>
    <ligand>
        <name>UDP-N-acetyl-alpha-D-glucosamine</name>
        <dbReference type="ChEBI" id="CHEBI:57705"/>
    </ligand>
</feature>
<evidence type="ECO:0000256" key="9">
    <source>
        <dbReference type="ARBA" id="ARBA00023316"/>
    </source>
</evidence>
<keyword evidence="14" id="KW-1185">Reference proteome</keyword>
<keyword evidence="5 10" id="KW-0133">Cell shape</keyword>
<dbReference type="AlphaFoldDB" id="B8KR51"/>
<accession>B8KR51</accession>
<evidence type="ECO:0000256" key="10">
    <source>
        <dbReference type="HAMAP-Rule" id="MF_00033"/>
    </source>
</evidence>
<feature type="binding site" evidence="10">
    <location>
        <position position="288"/>
    </location>
    <ligand>
        <name>UDP-N-acetyl-alpha-D-glucosamine</name>
        <dbReference type="ChEBI" id="CHEBI:57705"/>
    </ligand>
</feature>
<keyword evidence="9 10" id="KW-0961">Cell wall biogenesis/degradation</keyword>
<name>B8KR51_9GAMM</name>
<dbReference type="NCBIfam" id="TIGR01133">
    <property type="entry name" value="murG"/>
    <property type="match status" value="1"/>
</dbReference>
<evidence type="ECO:0000256" key="5">
    <source>
        <dbReference type="ARBA" id="ARBA00022960"/>
    </source>
</evidence>
<dbReference type="GO" id="GO:0071555">
    <property type="term" value="P:cell wall organization"/>
    <property type="evidence" value="ECO:0007669"/>
    <property type="project" value="UniProtKB-KW"/>
</dbReference>
<comment type="pathway">
    <text evidence="10">Cell wall biogenesis; peptidoglycan biosynthesis.</text>
</comment>
<dbReference type="GO" id="GO:0051991">
    <property type="term" value="F:UDP-N-acetyl-D-glucosamine:N-acetylmuramoyl-L-alanyl-D-glutamyl-meso-2,6-diaminopimelyl-D-alanyl-D-alanine-diphosphoundecaprenol 4-beta-N-acetylglucosaminlytransferase activity"/>
    <property type="evidence" value="ECO:0007669"/>
    <property type="project" value="RHEA"/>
</dbReference>
<sequence>MAGGTGGHVYPALAVAEELRLRGWMIDWVGTQRGLESRVVPEHGIELHTLPVRGLRGKGILARVSGVLRLGLAMIASLALVARLKPDAALGMGGYAAGPAGLAMRVWRRPLVIHEQNAVAGTTNRLLAPFANRILCGFEGAFSAPRIVEVVGNPVRDSIFLQTAEKHYPERFTPERPLRLLVLGGSLGSAPINNAVPAAVSNLLDSAPDAPVTIRHQCGESHFAATQGLYAELAQAVTVIRFIEDMADAYRWADLVICRAGALTVSELAATGTPAILVPLPHAIDDHQTRNAEVLSAVGAAELLPQRDISDTVLADRLNRFLRHPERLKDMSVSARSLSPAAATRRVADVVEEVAHVA</sequence>
<dbReference type="HAMAP" id="MF_00033">
    <property type="entry name" value="MurG"/>
    <property type="match status" value="1"/>
</dbReference>
<dbReference type="UniPathway" id="UPA00219"/>
<comment type="subcellular location">
    <subcellularLocation>
        <location evidence="10">Cell membrane</location>
        <topology evidence="10">Peripheral membrane protein</topology>
        <orientation evidence="10">Cytoplasmic side</orientation>
    </subcellularLocation>
</comment>
<dbReference type="EMBL" id="DS999411">
    <property type="protein sequence ID" value="EED35161.1"/>
    <property type="molecule type" value="Genomic_DNA"/>
</dbReference>
<proteinExistence type="inferred from homology"/>
<evidence type="ECO:0000256" key="4">
    <source>
        <dbReference type="ARBA" id="ARBA00022679"/>
    </source>
</evidence>
<keyword evidence="7 10" id="KW-0472">Membrane</keyword>
<dbReference type="Pfam" id="PF04101">
    <property type="entry name" value="Glyco_tran_28_C"/>
    <property type="match status" value="1"/>
</dbReference>
<keyword evidence="3 10" id="KW-0328">Glycosyltransferase</keyword>
<feature type="binding site" evidence="10">
    <location>
        <begin position="262"/>
        <end position="267"/>
    </location>
    <ligand>
        <name>UDP-N-acetyl-alpha-D-glucosamine</name>
        <dbReference type="ChEBI" id="CHEBI:57705"/>
    </ligand>
</feature>
<dbReference type="InterPro" id="IPR006009">
    <property type="entry name" value="GlcNAc_MurG"/>
</dbReference>
<evidence type="ECO:0000256" key="1">
    <source>
        <dbReference type="ARBA" id="ARBA00022475"/>
    </source>
</evidence>
<dbReference type="STRING" id="565045.NOR51B_1106"/>
<reference evidence="14" key="1">
    <citation type="journal article" date="2013" name="BMC Microbiol.">
        <title>Taxonomy and evolution of bacteriochlorophyll a-containing members of the OM60/NOR5 clade of marine gammaproteobacteria: description of Luminiphilus syltensis gen. nov., sp. nov., reclassification of Haliea rubra as Pseudohaliea rubra gen. nov., comb. nov., and emendation of Chromatocurvus halotolerans.</title>
        <authorList>
            <person name="Spring S."/>
            <person name="Riedel T."/>
            <person name="Sproer C."/>
            <person name="Yan S."/>
            <person name="Harder J."/>
            <person name="Fuchs B.M."/>
        </authorList>
    </citation>
    <scope>NUCLEOTIDE SEQUENCE [LARGE SCALE GENOMIC DNA]</scope>
    <source>
        <strain evidence="14">NOR51-B</strain>
    </source>
</reference>
<dbReference type="CDD" id="cd03785">
    <property type="entry name" value="GT28_MurG"/>
    <property type="match status" value="1"/>
</dbReference>
<feature type="binding site" evidence="10">
    <location>
        <position position="243"/>
    </location>
    <ligand>
        <name>UDP-N-acetyl-alpha-D-glucosamine</name>
        <dbReference type="ChEBI" id="CHEBI:57705"/>
    </ligand>
</feature>
<dbReference type="PANTHER" id="PTHR21015:SF22">
    <property type="entry name" value="GLYCOSYLTRANSFERASE"/>
    <property type="match status" value="1"/>
</dbReference>
<dbReference type="GO" id="GO:0005886">
    <property type="term" value="C:plasma membrane"/>
    <property type="evidence" value="ECO:0007669"/>
    <property type="project" value="UniProtKB-SubCell"/>
</dbReference>
<dbReference type="eggNOG" id="COG0707">
    <property type="taxonomic scope" value="Bacteria"/>
</dbReference>
<comment type="similarity">
    <text evidence="10">Belongs to the glycosyltransferase 28 family. MurG subfamily.</text>
</comment>
<evidence type="ECO:0000259" key="12">
    <source>
        <dbReference type="Pfam" id="PF04101"/>
    </source>
</evidence>
<dbReference type="GO" id="GO:0050511">
    <property type="term" value="F:undecaprenyldiphospho-muramoylpentapeptide beta-N-acetylglucosaminyltransferase activity"/>
    <property type="evidence" value="ECO:0007669"/>
    <property type="project" value="UniProtKB-UniRule"/>
</dbReference>
<evidence type="ECO:0000256" key="6">
    <source>
        <dbReference type="ARBA" id="ARBA00022984"/>
    </source>
</evidence>
<evidence type="ECO:0000256" key="7">
    <source>
        <dbReference type="ARBA" id="ARBA00023136"/>
    </source>
</evidence>
<evidence type="ECO:0000313" key="14">
    <source>
        <dbReference type="Proteomes" id="UP000004699"/>
    </source>
</evidence>
<dbReference type="Proteomes" id="UP000004699">
    <property type="component" value="Unassembled WGS sequence"/>
</dbReference>
<evidence type="ECO:0000256" key="8">
    <source>
        <dbReference type="ARBA" id="ARBA00023306"/>
    </source>
</evidence>
<comment type="catalytic activity">
    <reaction evidence="10">
        <text>di-trans,octa-cis-undecaprenyl diphospho-N-acetyl-alpha-D-muramoyl-L-alanyl-D-glutamyl-meso-2,6-diaminopimeloyl-D-alanyl-D-alanine + UDP-N-acetyl-alpha-D-glucosamine = di-trans,octa-cis-undecaprenyl diphospho-[N-acetyl-alpha-D-glucosaminyl-(1-&gt;4)]-N-acetyl-alpha-D-muramoyl-L-alanyl-D-glutamyl-meso-2,6-diaminopimeloyl-D-alanyl-D-alanine + UDP + H(+)</text>
        <dbReference type="Rhea" id="RHEA:31227"/>
        <dbReference type="ChEBI" id="CHEBI:15378"/>
        <dbReference type="ChEBI" id="CHEBI:57705"/>
        <dbReference type="ChEBI" id="CHEBI:58223"/>
        <dbReference type="ChEBI" id="CHEBI:61387"/>
        <dbReference type="ChEBI" id="CHEBI:61388"/>
        <dbReference type="EC" id="2.4.1.227"/>
    </reaction>
</comment>
<organism evidence="13 14">
    <name type="scientific">Luminiphilus syltensis NOR5-1B</name>
    <dbReference type="NCBI Taxonomy" id="565045"/>
    <lineage>
        <taxon>Bacteria</taxon>
        <taxon>Pseudomonadati</taxon>
        <taxon>Pseudomonadota</taxon>
        <taxon>Gammaproteobacteria</taxon>
        <taxon>Cellvibrionales</taxon>
        <taxon>Halieaceae</taxon>
        <taxon>Luminiphilus</taxon>
    </lineage>
</organism>
<protein>
    <recommendedName>
        <fullName evidence="10">UDP-N-acetylglucosamine--N-acetylmuramyl-(pentapeptide) pyrophosphoryl-undecaprenol N-acetylglucosamine transferase</fullName>
        <ecNumber evidence="10">2.4.1.227</ecNumber>
    </recommendedName>
    <alternativeName>
        <fullName evidence="10">Undecaprenyl-PP-MurNAc-pentapeptide-UDPGlcNAc GlcNAc transferase</fullName>
    </alternativeName>
</protein>
<feature type="binding site" evidence="10">
    <location>
        <position position="156"/>
    </location>
    <ligand>
        <name>UDP-N-acetyl-alpha-D-glucosamine</name>
        <dbReference type="ChEBI" id="CHEBI:57705"/>
    </ligand>
</feature>
<evidence type="ECO:0000256" key="3">
    <source>
        <dbReference type="ARBA" id="ARBA00022676"/>
    </source>
</evidence>
<evidence type="ECO:0000313" key="13">
    <source>
        <dbReference type="EMBL" id="EED35161.1"/>
    </source>
</evidence>
<dbReference type="Pfam" id="PF03033">
    <property type="entry name" value="Glyco_transf_28"/>
    <property type="match status" value="1"/>
</dbReference>
<keyword evidence="8 10" id="KW-0131">Cell cycle</keyword>
<dbReference type="GO" id="GO:0051301">
    <property type="term" value="P:cell division"/>
    <property type="evidence" value="ECO:0007669"/>
    <property type="project" value="UniProtKB-KW"/>
</dbReference>
<feature type="domain" description="Glycosyltransferase family 28 N-terminal" evidence="11">
    <location>
        <begin position="1"/>
        <end position="135"/>
    </location>
</feature>
<dbReference type="Gene3D" id="3.40.50.2000">
    <property type="entry name" value="Glycogen Phosphorylase B"/>
    <property type="match status" value="2"/>
</dbReference>
<dbReference type="GO" id="GO:0005975">
    <property type="term" value="P:carbohydrate metabolic process"/>
    <property type="evidence" value="ECO:0007669"/>
    <property type="project" value="InterPro"/>
</dbReference>
<dbReference type="InterPro" id="IPR004276">
    <property type="entry name" value="GlycoTrans_28_N"/>
</dbReference>
<feature type="binding site" evidence="10">
    <location>
        <position position="186"/>
    </location>
    <ligand>
        <name>UDP-N-acetyl-alpha-D-glucosamine</name>
        <dbReference type="ChEBI" id="CHEBI:57705"/>
    </ligand>
</feature>